<organism evidence="2 3">
    <name type="scientific">Cinchona calisaya</name>
    <dbReference type="NCBI Taxonomy" id="153742"/>
    <lineage>
        <taxon>Eukaryota</taxon>
        <taxon>Viridiplantae</taxon>
        <taxon>Streptophyta</taxon>
        <taxon>Embryophyta</taxon>
        <taxon>Tracheophyta</taxon>
        <taxon>Spermatophyta</taxon>
        <taxon>Magnoliopsida</taxon>
        <taxon>eudicotyledons</taxon>
        <taxon>Gunneridae</taxon>
        <taxon>Pentapetalae</taxon>
        <taxon>asterids</taxon>
        <taxon>lamiids</taxon>
        <taxon>Gentianales</taxon>
        <taxon>Rubiaceae</taxon>
        <taxon>Cinchonoideae</taxon>
        <taxon>Cinchoneae</taxon>
        <taxon>Cinchona</taxon>
    </lineage>
</organism>
<evidence type="ECO:0000313" key="3">
    <source>
        <dbReference type="Proteomes" id="UP001630127"/>
    </source>
</evidence>
<comment type="similarity">
    <text evidence="1">Belongs to the PPR family. P subfamily.</text>
</comment>
<keyword evidence="3" id="KW-1185">Reference proteome</keyword>
<dbReference type="PANTHER" id="PTHR46598:SF3">
    <property type="entry name" value="OS07G0495300 PROTEIN"/>
    <property type="match status" value="1"/>
</dbReference>
<protein>
    <submittedName>
        <fullName evidence="2">Uncharacterized protein</fullName>
    </submittedName>
</protein>
<dbReference type="PANTHER" id="PTHR46598">
    <property type="entry name" value="BNAC05G43320D PROTEIN"/>
    <property type="match status" value="1"/>
</dbReference>
<evidence type="ECO:0000256" key="1">
    <source>
        <dbReference type="ARBA" id="ARBA00007626"/>
    </source>
</evidence>
<reference evidence="2 3" key="1">
    <citation type="submission" date="2024-11" db="EMBL/GenBank/DDBJ databases">
        <title>A near-complete genome assembly of Cinchona calisaya.</title>
        <authorList>
            <person name="Lian D.C."/>
            <person name="Zhao X.W."/>
            <person name="Wei L."/>
        </authorList>
    </citation>
    <scope>NUCLEOTIDE SEQUENCE [LARGE SCALE GENOMIC DNA]</scope>
    <source>
        <tissue evidence="2">Nenye</tissue>
    </source>
</reference>
<dbReference type="Proteomes" id="UP001630127">
    <property type="component" value="Unassembled WGS sequence"/>
</dbReference>
<comment type="caution">
    <text evidence="2">The sequence shown here is derived from an EMBL/GenBank/DDBJ whole genome shotgun (WGS) entry which is preliminary data.</text>
</comment>
<dbReference type="EMBL" id="JBJUIK010000016">
    <property type="protein sequence ID" value="KAL3499789.1"/>
    <property type="molecule type" value="Genomic_DNA"/>
</dbReference>
<evidence type="ECO:0000313" key="2">
    <source>
        <dbReference type="EMBL" id="KAL3499789.1"/>
    </source>
</evidence>
<sequence>MPLYSFGMAAEFAHDILEDLESEGNHAGRDSYMSLLTAYYNREMFEEGDSLLEQIRIACMLTNLPDEMDVSKNCLELENKITLNFEDPANCFDFWPSNVWVLFSRNVAKSRYYGIERNLEKSNSLVQVSIRLNFIHGGYFERVMKVIAFMIKSCMHRDKWIC</sequence>
<dbReference type="AlphaFoldDB" id="A0ABD2Y257"/>
<name>A0ABD2Y257_9GENT</name>
<accession>A0ABD2Y257</accession>
<gene>
    <name evidence="2" type="ORF">ACH5RR_038882</name>
</gene>
<proteinExistence type="inferred from homology"/>